<dbReference type="InterPro" id="IPR001991">
    <property type="entry name" value="Na-dicarboxylate_symporter"/>
</dbReference>
<keyword evidence="2" id="KW-0813">Transport</keyword>
<reference evidence="10 11" key="1">
    <citation type="submission" date="2018-01" db="EMBL/GenBank/DDBJ databases">
        <title>Genomic Sequence of Chromobacterium MWU13-2610 from wild cranberry bogs within the Cape Cod National Seashore.</title>
        <authorList>
            <person name="O'Hara-Hanley K."/>
            <person name="Soby S."/>
            <person name="Harrison A."/>
        </authorList>
    </citation>
    <scope>NUCLEOTIDE SEQUENCE [LARGE SCALE GENOMIC DNA]</scope>
    <source>
        <strain evidence="10 11">MWU13-2610</strain>
    </source>
</reference>
<dbReference type="PANTHER" id="PTHR42865">
    <property type="entry name" value="PROTON/GLUTAMATE-ASPARTATE SYMPORTER"/>
    <property type="match status" value="1"/>
</dbReference>
<feature type="transmembrane region" description="Helical" evidence="9">
    <location>
        <begin position="353"/>
        <end position="376"/>
    </location>
</feature>
<keyword evidence="11" id="KW-1185">Reference proteome</keyword>
<feature type="transmembrane region" description="Helical" evidence="9">
    <location>
        <begin position="230"/>
        <end position="250"/>
    </location>
</feature>
<evidence type="ECO:0000313" key="10">
    <source>
        <dbReference type="EMBL" id="POA97817.1"/>
    </source>
</evidence>
<evidence type="ECO:0000256" key="2">
    <source>
        <dbReference type="ARBA" id="ARBA00022448"/>
    </source>
</evidence>
<sequence length="411" mass="43690">MKSKKLTALILVGMLLGILVGYLFRQHAGDDAAAIKSFVDGMSILTDIFLRLIKMIIAPLVISTLVVGIAKMGDAKSVGRIGGKTMGWFIGASLVSLTLGLIMVNILKPGVALNLPLPDLHADSGIKAGALSLKDFVTHAIPKSVFEAMANNEILQIVIFSVFFGSAMAALGDRAKALIDVIDVVAHVMLKVTSYVMNFAPLAVFGAIAATVAKEGLSILGTYGKFMAQFYLSIGILWALLIAVGVLIVGPRLLHLMGMIKEPLLLSFTTASSEAAYPKTLEQLERFGVSNKIASFVLPMGYSFNLDGSMMYCTFAVIFIAQAYGIDLTLAQEISMLLILMLTSKGMAGVPRASLVVIAATLAQFNIPEAGLLLLLGIDHFLDMGRSATNVVGNSIATAVVAKWEGELKRH</sequence>
<keyword evidence="4 9" id="KW-0812">Transmembrane</keyword>
<dbReference type="GO" id="GO:0005886">
    <property type="term" value="C:plasma membrane"/>
    <property type="evidence" value="ECO:0007669"/>
    <property type="project" value="UniProtKB-SubCell"/>
</dbReference>
<evidence type="ECO:0000256" key="9">
    <source>
        <dbReference type="SAM" id="Phobius"/>
    </source>
</evidence>
<dbReference type="SUPFAM" id="SSF118215">
    <property type="entry name" value="Proton glutamate symport protein"/>
    <property type="match status" value="1"/>
</dbReference>
<keyword evidence="7 9" id="KW-0472">Membrane</keyword>
<evidence type="ECO:0000256" key="1">
    <source>
        <dbReference type="ARBA" id="ARBA00004651"/>
    </source>
</evidence>
<keyword evidence="5" id="KW-0769">Symport</keyword>
<evidence type="ECO:0000256" key="3">
    <source>
        <dbReference type="ARBA" id="ARBA00022475"/>
    </source>
</evidence>
<feature type="transmembrane region" description="Helical" evidence="9">
    <location>
        <begin position="85"/>
        <end position="107"/>
    </location>
</feature>
<organism evidence="10 11">
    <name type="scientific">Chromobacterium sinusclupearum</name>
    <dbReference type="NCBI Taxonomy" id="2077146"/>
    <lineage>
        <taxon>Bacteria</taxon>
        <taxon>Pseudomonadati</taxon>
        <taxon>Pseudomonadota</taxon>
        <taxon>Betaproteobacteria</taxon>
        <taxon>Neisseriales</taxon>
        <taxon>Chromobacteriaceae</taxon>
        <taxon>Chromobacterium</taxon>
    </lineage>
</organism>
<dbReference type="GO" id="GO:0015293">
    <property type="term" value="F:symporter activity"/>
    <property type="evidence" value="ECO:0007669"/>
    <property type="project" value="UniProtKB-KW"/>
</dbReference>
<feature type="transmembrane region" description="Helical" evidence="9">
    <location>
        <begin position="192"/>
        <end position="210"/>
    </location>
</feature>
<keyword evidence="6 9" id="KW-1133">Transmembrane helix</keyword>
<dbReference type="FunFam" id="1.10.3860.10:FF:000001">
    <property type="entry name" value="C4-dicarboxylate transport protein"/>
    <property type="match status" value="1"/>
</dbReference>
<dbReference type="GO" id="GO:0006835">
    <property type="term" value="P:dicarboxylic acid transport"/>
    <property type="evidence" value="ECO:0007669"/>
    <property type="project" value="TreeGrafter"/>
</dbReference>
<protein>
    <submittedName>
        <fullName evidence="10">Dicarboxylate/amino acid:cation symporter</fullName>
    </submittedName>
</protein>
<dbReference type="Gene3D" id="1.10.3860.10">
    <property type="entry name" value="Sodium:dicarboxylate symporter"/>
    <property type="match status" value="1"/>
</dbReference>
<dbReference type="AlphaFoldDB" id="A0A2K4ML51"/>
<name>A0A2K4ML51_9NEIS</name>
<evidence type="ECO:0000256" key="5">
    <source>
        <dbReference type="ARBA" id="ARBA00022847"/>
    </source>
</evidence>
<evidence type="ECO:0000256" key="6">
    <source>
        <dbReference type="ARBA" id="ARBA00022989"/>
    </source>
</evidence>
<evidence type="ECO:0000256" key="7">
    <source>
        <dbReference type="ARBA" id="ARBA00023136"/>
    </source>
</evidence>
<evidence type="ECO:0000256" key="4">
    <source>
        <dbReference type="ARBA" id="ARBA00022692"/>
    </source>
</evidence>
<dbReference type="EMBL" id="PPTF01000068">
    <property type="protein sequence ID" value="POA97817.1"/>
    <property type="molecule type" value="Genomic_DNA"/>
</dbReference>
<dbReference type="RefSeq" id="WP_103320825.1">
    <property type="nucleotide sequence ID" value="NZ_PPTF01000068.1"/>
</dbReference>
<dbReference type="PRINTS" id="PR00173">
    <property type="entry name" value="EDTRNSPORT"/>
</dbReference>
<keyword evidence="3" id="KW-1003">Cell membrane</keyword>
<comment type="subcellular location">
    <subcellularLocation>
        <location evidence="1">Cell membrane</location>
        <topology evidence="1">Multi-pass membrane protein</topology>
    </subcellularLocation>
</comment>
<accession>A0A2K4ML51</accession>
<comment type="function">
    <text evidence="8">Responsible for the transport of dicarboxylates such as succinate, fumarate, and malate from the periplasm across the membrane.</text>
</comment>
<dbReference type="Proteomes" id="UP000236416">
    <property type="component" value="Unassembled WGS sequence"/>
</dbReference>
<gene>
    <name evidence="10" type="ORF">C2134_14245</name>
</gene>
<feature type="transmembrane region" description="Helical" evidence="9">
    <location>
        <begin position="154"/>
        <end position="171"/>
    </location>
</feature>
<dbReference type="InterPro" id="IPR036458">
    <property type="entry name" value="Na:dicarbo_symporter_sf"/>
</dbReference>
<proteinExistence type="predicted"/>
<evidence type="ECO:0000256" key="8">
    <source>
        <dbReference type="ARBA" id="ARBA00053346"/>
    </source>
</evidence>
<dbReference type="Pfam" id="PF00375">
    <property type="entry name" value="SDF"/>
    <property type="match status" value="1"/>
</dbReference>
<feature type="transmembrane region" description="Helical" evidence="9">
    <location>
        <begin position="312"/>
        <end position="341"/>
    </location>
</feature>
<feature type="transmembrane region" description="Helical" evidence="9">
    <location>
        <begin position="49"/>
        <end position="73"/>
    </location>
</feature>
<comment type="caution">
    <text evidence="10">The sequence shown here is derived from an EMBL/GenBank/DDBJ whole genome shotgun (WGS) entry which is preliminary data.</text>
</comment>
<evidence type="ECO:0000313" key="11">
    <source>
        <dbReference type="Proteomes" id="UP000236416"/>
    </source>
</evidence>
<dbReference type="PANTHER" id="PTHR42865:SF7">
    <property type="entry name" value="PROTON_GLUTAMATE-ASPARTATE SYMPORTER"/>
    <property type="match status" value="1"/>
</dbReference>